<dbReference type="SUPFAM" id="SSF51338">
    <property type="entry name" value="Composite domain of metallo-dependent hydrolases"/>
    <property type="match status" value="1"/>
</dbReference>
<feature type="non-terminal residue" evidence="1">
    <location>
        <position position="1"/>
    </location>
</feature>
<comment type="caution">
    <text evidence="1">The sequence shown here is derived from an EMBL/GenBank/DDBJ whole genome shotgun (WGS) entry which is preliminary data.</text>
</comment>
<sequence>TPLAGERLRGKVMATISQGKLVHKDESITVKER</sequence>
<evidence type="ECO:0000313" key="1">
    <source>
        <dbReference type="EMBL" id="GAH86356.1"/>
    </source>
</evidence>
<organism evidence="1">
    <name type="scientific">marine sediment metagenome</name>
    <dbReference type="NCBI Taxonomy" id="412755"/>
    <lineage>
        <taxon>unclassified sequences</taxon>
        <taxon>metagenomes</taxon>
        <taxon>ecological metagenomes</taxon>
    </lineage>
</organism>
<dbReference type="InterPro" id="IPR011059">
    <property type="entry name" value="Metal-dep_hydrolase_composite"/>
</dbReference>
<proteinExistence type="predicted"/>
<name>X1IV84_9ZZZZ</name>
<dbReference type="GO" id="GO:0016810">
    <property type="term" value="F:hydrolase activity, acting on carbon-nitrogen (but not peptide) bonds"/>
    <property type="evidence" value="ECO:0007669"/>
    <property type="project" value="InterPro"/>
</dbReference>
<dbReference type="AlphaFoldDB" id="X1IV84"/>
<dbReference type="EMBL" id="BARU01045275">
    <property type="protein sequence ID" value="GAH86356.1"/>
    <property type="molecule type" value="Genomic_DNA"/>
</dbReference>
<gene>
    <name evidence="1" type="ORF">S03H2_68764</name>
</gene>
<protein>
    <submittedName>
        <fullName evidence="1">Uncharacterized protein</fullName>
    </submittedName>
</protein>
<reference evidence="1" key="1">
    <citation type="journal article" date="2014" name="Front. Microbiol.">
        <title>High frequency of phylogenetically diverse reductive dehalogenase-homologous genes in deep subseafloor sedimentary metagenomes.</title>
        <authorList>
            <person name="Kawai M."/>
            <person name="Futagami T."/>
            <person name="Toyoda A."/>
            <person name="Takaki Y."/>
            <person name="Nishi S."/>
            <person name="Hori S."/>
            <person name="Arai W."/>
            <person name="Tsubouchi T."/>
            <person name="Morono Y."/>
            <person name="Uchiyama I."/>
            <person name="Ito T."/>
            <person name="Fujiyama A."/>
            <person name="Inagaki F."/>
            <person name="Takami H."/>
        </authorList>
    </citation>
    <scope>NUCLEOTIDE SEQUENCE</scope>
    <source>
        <strain evidence="1">Expedition CK06-06</strain>
    </source>
</reference>
<accession>X1IV84</accession>